<dbReference type="GO" id="GO:0020037">
    <property type="term" value="F:heme binding"/>
    <property type="evidence" value="ECO:0007669"/>
    <property type="project" value="InterPro"/>
</dbReference>
<evidence type="ECO:0000256" key="4">
    <source>
        <dbReference type="ARBA" id="ARBA00023004"/>
    </source>
</evidence>
<proteinExistence type="predicted"/>
<protein>
    <recommendedName>
        <fullName evidence="8">Cytochrome P450</fullName>
    </recommendedName>
</protein>
<dbReference type="PANTHER" id="PTHR47947:SF18">
    <property type="entry name" value="CYTOCHROME P450 82A2"/>
    <property type="match status" value="1"/>
</dbReference>
<sequence length="111" mass="12491">MVVSSRPKLVAVELMGYNHAMFGFAPYGPYWRELRKITTLEILSARRVEQLQHVRVSEVQNSIKELYTLWCSQKGESGYVRTVYSLEKNCGGGGPHVGGYTFLEEGGCKES</sequence>
<evidence type="ECO:0008006" key="8">
    <source>
        <dbReference type="Google" id="ProtNLM"/>
    </source>
</evidence>
<dbReference type="AlphaFoldDB" id="A0A0L9T685"/>
<accession>A0A0L9T685</accession>
<dbReference type="STRING" id="3914.A0A0L9T685"/>
<dbReference type="Gene3D" id="1.20.930.50">
    <property type="match status" value="1"/>
</dbReference>
<evidence type="ECO:0000313" key="7">
    <source>
        <dbReference type="Proteomes" id="UP000053144"/>
    </source>
</evidence>
<evidence type="ECO:0000313" key="6">
    <source>
        <dbReference type="EMBL" id="KOM25856.1"/>
    </source>
</evidence>
<keyword evidence="4" id="KW-0408">Iron</keyword>
<name>A0A0L9T685_PHAAN</name>
<dbReference type="GO" id="GO:0004497">
    <property type="term" value="F:monooxygenase activity"/>
    <property type="evidence" value="ECO:0007669"/>
    <property type="project" value="UniProtKB-KW"/>
</dbReference>
<dbReference type="SUPFAM" id="SSF48264">
    <property type="entry name" value="Cytochrome P450"/>
    <property type="match status" value="1"/>
</dbReference>
<evidence type="ECO:0000256" key="3">
    <source>
        <dbReference type="ARBA" id="ARBA00023002"/>
    </source>
</evidence>
<organism evidence="6 7">
    <name type="scientific">Phaseolus angularis</name>
    <name type="common">Azuki bean</name>
    <name type="synonym">Vigna angularis</name>
    <dbReference type="NCBI Taxonomy" id="3914"/>
    <lineage>
        <taxon>Eukaryota</taxon>
        <taxon>Viridiplantae</taxon>
        <taxon>Streptophyta</taxon>
        <taxon>Embryophyta</taxon>
        <taxon>Tracheophyta</taxon>
        <taxon>Spermatophyta</taxon>
        <taxon>Magnoliopsida</taxon>
        <taxon>eudicotyledons</taxon>
        <taxon>Gunneridae</taxon>
        <taxon>Pentapetalae</taxon>
        <taxon>rosids</taxon>
        <taxon>fabids</taxon>
        <taxon>Fabales</taxon>
        <taxon>Fabaceae</taxon>
        <taxon>Papilionoideae</taxon>
        <taxon>50 kb inversion clade</taxon>
        <taxon>NPAAA clade</taxon>
        <taxon>indigoferoid/millettioid clade</taxon>
        <taxon>Phaseoleae</taxon>
        <taxon>Vigna</taxon>
    </lineage>
</organism>
<gene>
    <name evidence="6" type="ORF">LR48_Vigan203s000200</name>
</gene>
<dbReference type="OMA" id="MAKECFI"/>
<keyword evidence="1" id="KW-0349">Heme</keyword>
<dbReference type="Gramene" id="KOM25856">
    <property type="protein sequence ID" value="KOM25856"/>
    <property type="gene ID" value="LR48_Vigan203s000200"/>
</dbReference>
<dbReference type="GO" id="GO:0016705">
    <property type="term" value="F:oxidoreductase activity, acting on paired donors, with incorporation or reduction of molecular oxygen"/>
    <property type="evidence" value="ECO:0007669"/>
    <property type="project" value="InterPro"/>
</dbReference>
<dbReference type="InterPro" id="IPR050651">
    <property type="entry name" value="Plant_Cytochrome_P450_Monoox"/>
</dbReference>
<keyword evidence="5" id="KW-0503">Monooxygenase</keyword>
<evidence type="ECO:0000256" key="5">
    <source>
        <dbReference type="ARBA" id="ARBA00023033"/>
    </source>
</evidence>
<dbReference type="Proteomes" id="UP000053144">
    <property type="component" value="Unassembled WGS sequence"/>
</dbReference>
<evidence type="ECO:0000256" key="2">
    <source>
        <dbReference type="ARBA" id="ARBA00022723"/>
    </source>
</evidence>
<dbReference type="EMBL" id="KQ258293">
    <property type="protein sequence ID" value="KOM25856.1"/>
    <property type="molecule type" value="Genomic_DNA"/>
</dbReference>
<keyword evidence="2" id="KW-0479">Metal-binding</keyword>
<reference evidence="7" key="1">
    <citation type="journal article" date="2015" name="Proc. Natl. Acad. Sci. U.S.A.">
        <title>Genome sequencing of adzuki bean (Vigna angularis) provides insight into high starch and low fat accumulation and domestication.</title>
        <authorList>
            <person name="Yang K."/>
            <person name="Tian Z."/>
            <person name="Chen C."/>
            <person name="Luo L."/>
            <person name="Zhao B."/>
            <person name="Wang Z."/>
            <person name="Yu L."/>
            <person name="Li Y."/>
            <person name="Sun Y."/>
            <person name="Li W."/>
            <person name="Chen Y."/>
            <person name="Li Y."/>
            <person name="Zhang Y."/>
            <person name="Ai D."/>
            <person name="Zhao J."/>
            <person name="Shang C."/>
            <person name="Ma Y."/>
            <person name="Wu B."/>
            <person name="Wang M."/>
            <person name="Gao L."/>
            <person name="Sun D."/>
            <person name="Zhang P."/>
            <person name="Guo F."/>
            <person name="Wang W."/>
            <person name="Li Y."/>
            <person name="Wang J."/>
            <person name="Varshney R.K."/>
            <person name="Wang J."/>
            <person name="Ling H.Q."/>
            <person name="Wan P."/>
        </authorList>
    </citation>
    <scope>NUCLEOTIDE SEQUENCE</scope>
    <source>
        <strain evidence="7">cv. Jingnong 6</strain>
    </source>
</reference>
<dbReference type="GO" id="GO:0005506">
    <property type="term" value="F:iron ion binding"/>
    <property type="evidence" value="ECO:0007669"/>
    <property type="project" value="InterPro"/>
</dbReference>
<keyword evidence="3" id="KW-0560">Oxidoreductase</keyword>
<evidence type="ECO:0000256" key="1">
    <source>
        <dbReference type="ARBA" id="ARBA00022617"/>
    </source>
</evidence>
<dbReference type="PANTHER" id="PTHR47947">
    <property type="entry name" value="CYTOCHROME P450 82C3-RELATED"/>
    <property type="match status" value="1"/>
</dbReference>
<dbReference type="InterPro" id="IPR036396">
    <property type="entry name" value="Cyt_P450_sf"/>
</dbReference>